<gene>
    <name evidence="1" type="ORF">N5D93_31840</name>
</gene>
<dbReference type="RefSeq" id="WP_279997738.1">
    <property type="nucleotide sequence ID" value="NZ_JAOCDZ010000064.1"/>
</dbReference>
<dbReference type="EMBL" id="JAOCDZ010000064">
    <property type="protein sequence ID" value="MDH0740425.1"/>
    <property type="molecule type" value="Genomic_DNA"/>
</dbReference>
<organism evidence="1 2">
    <name type="scientific">Achromobacter spanius</name>
    <dbReference type="NCBI Taxonomy" id="217203"/>
    <lineage>
        <taxon>Bacteria</taxon>
        <taxon>Pseudomonadati</taxon>
        <taxon>Pseudomonadota</taxon>
        <taxon>Betaproteobacteria</taxon>
        <taxon>Burkholderiales</taxon>
        <taxon>Alcaligenaceae</taxon>
        <taxon>Achromobacter</taxon>
    </lineage>
</organism>
<comment type="caution">
    <text evidence="1">The sequence shown here is derived from an EMBL/GenBank/DDBJ whole genome shotgun (WGS) entry which is preliminary data.</text>
</comment>
<dbReference type="AlphaFoldDB" id="A0AA42S7I6"/>
<dbReference type="Proteomes" id="UP001161094">
    <property type="component" value="Unassembled WGS sequence"/>
</dbReference>
<reference evidence="1" key="1">
    <citation type="submission" date="2022-09" db="EMBL/GenBank/DDBJ databases">
        <title>Intensive care unit water sources are persistently colonized with multi-drug resistant bacteria and are the site of extensive horizontal gene transfer of antibiotic resistance genes.</title>
        <authorList>
            <person name="Diorio-Toth L."/>
        </authorList>
    </citation>
    <scope>NUCLEOTIDE SEQUENCE</scope>
    <source>
        <strain evidence="1">GD03843</strain>
    </source>
</reference>
<name>A0AA42S7I6_9BURK</name>
<sequence>MESFGCDVYAAYRVSTPIIFDLNNNLPEFAGRNTSTVSRQNQATLGHVTPNLQGRPLKDVDLAALQIACRNLARRALWSEHGTPEIAVAKLAGEFMRIVATQVADVIECGRDPNIVTRAVSYLTYTHVAPVGVDVKWWFTELLTCLVELAVPSMIQTPESSAFLLD</sequence>
<evidence type="ECO:0000313" key="2">
    <source>
        <dbReference type="Proteomes" id="UP001161094"/>
    </source>
</evidence>
<proteinExistence type="predicted"/>
<feature type="non-terminal residue" evidence="1">
    <location>
        <position position="166"/>
    </location>
</feature>
<protein>
    <submittedName>
        <fullName evidence="1">Uncharacterized protein</fullName>
    </submittedName>
</protein>
<evidence type="ECO:0000313" key="1">
    <source>
        <dbReference type="EMBL" id="MDH0740425.1"/>
    </source>
</evidence>
<accession>A0AA42S7I6</accession>